<evidence type="ECO:0000313" key="4">
    <source>
        <dbReference type="Proteomes" id="UP001152797"/>
    </source>
</evidence>
<dbReference type="PANTHER" id="PTHR33990">
    <property type="entry name" value="PROTEIN YJDN-RELATED"/>
    <property type="match status" value="1"/>
</dbReference>
<dbReference type="CDD" id="cd06588">
    <property type="entry name" value="PhnB_like"/>
    <property type="match status" value="1"/>
</dbReference>
<dbReference type="Gene3D" id="3.10.180.10">
    <property type="entry name" value="2,3-Dihydroxybiphenyl 1,2-Dioxygenase, domain 1"/>
    <property type="match status" value="1"/>
</dbReference>
<comment type="caution">
    <text evidence="2">The sequence shown here is derived from an EMBL/GenBank/DDBJ whole genome shotgun (WGS) entry which is preliminary data.</text>
</comment>
<protein>
    <recommendedName>
        <fullName evidence="1">PhnB-like domain-containing protein</fullName>
    </recommendedName>
</protein>
<dbReference type="InterPro" id="IPR029068">
    <property type="entry name" value="Glyas_Bleomycin-R_OHBP_Dase"/>
</dbReference>
<dbReference type="Pfam" id="PF06983">
    <property type="entry name" value="3-dmu-9_3-mt"/>
    <property type="match status" value="1"/>
</dbReference>
<dbReference type="EMBL" id="CAMXCT020000001">
    <property type="protein sequence ID" value="CAL1124802.1"/>
    <property type="molecule type" value="Genomic_DNA"/>
</dbReference>
<dbReference type="OrthoDB" id="10255422at2759"/>
<dbReference type="InterPro" id="IPR009725">
    <property type="entry name" value="3_dmu_93_MTrfase"/>
</dbReference>
<evidence type="ECO:0000313" key="2">
    <source>
        <dbReference type="EMBL" id="CAI3971427.1"/>
    </source>
</evidence>
<evidence type="ECO:0000313" key="3">
    <source>
        <dbReference type="EMBL" id="CAL4758739.1"/>
    </source>
</evidence>
<reference evidence="2" key="1">
    <citation type="submission" date="2022-10" db="EMBL/GenBank/DDBJ databases">
        <authorList>
            <person name="Chen Y."/>
            <person name="Dougan E. K."/>
            <person name="Chan C."/>
            <person name="Rhodes N."/>
            <person name="Thang M."/>
        </authorList>
    </citation>
    <scope>NUCLEOTIDE SEQUENCE</scope>
</reference>
<dbReference type="InterPro" id="IPR028973">
    <property type="entry name" value="PhnB-like"/>
</dbReference>
<organism evidence="2">
    <name type="scientific">Cladocopium goreaui</name>
    <dbReference type="NCBI Taxonomy" id="2562237"/>
    <lineage>
        <taxon>Eukaryota</taxon>
        <taxon>Sar</taxon>
        <taxon>Alveolata</taxon>
        <taxon>Dinophyceae</taxon>
        <taxon>Suessiales</taxon>
        <taxon>Symbiodiniaceae</taxon>
        <taxon>Cladocopium</taxon>
    </lineage>
</organism>
<sequence length="175" mass="19270">MAVAQEITPFLSFESQAEEAANFYVSVFDDGKIIREICSPEVPGGPPSTIIGVDFQIAGMHFTALNVGQDWKFTEALSLLVSCDSQREIDHLWERLTDGGEEVQCGWLRDRYGVAWQIAPGVLLEMITDKDPAKAQRAFQAMTQMVKLDLAELQRAYSGGGGECPEGAIRSERVV</sequence>
<proteinExistence type="predicted"/>
<dbReference type="SUPFAM" id="SSF54593">
    <property type="entry name" value="Glyoxalase/Bleomycin resistance protein/Dihydroxybiphenyl dioxygenase"/>
    <property type="match status" value="1"/>
</dbReference>
<accession>A0A9P1BDX6</accession>
<dbReference type="EMBL" id="CAMXCT030000001">
    <property type="protein sequence ID" value="CAL4758739.1"/>
    <property type="molecule type" value="Genomic_DNA"/>
</dbReference>
<gene>
    <name evidence="2" type="ORF">C1SCF055_LOCUS17</name>
</gene>
<reference evidence="3 4" key="2">
    <citation type="submission" date="2024-05" db="EMBL/GenBank/DDBJ databases">
        <authorList>
            <person name="Chen Y."/>
            <person name="Shah S."/>
            <person name="Dougan E. K."/>
            <person name="Thang M."/>
            <person name="Chan C."/>
        </authorList>
    </citation>
    <scope>NUCLEOTIDE SEQUENCE [LARGE SCALE GENOMIC DNA]</scope>
</reference>
<dbReference type="EMBL" id="CAMXCT010000001">
    <property type="protein sequence ID" value="CAI3971427.1"/>
    <property type="molecule type" value="Genomic_DNA"/>
</dbReference>
<dbReference type="AlphaFoldDB" id="A0A9P1BDX6"/>
<feature type="domain" description="PhnB-like" evidence="1">
    <location>
        <begin position="5"/>
        <end position="118"/>
    </location>
</feature>
<keyword evidence="4" id="KW-1185">Reference proteome</keyword>
<name>A0A9P1BDX6_9DINO</name>
<dbReference type="PIRSF" id="PIRSF021700">
    <property type="entry name" value="3_dmu_93_MTrfase"/>
    <property type="match status" value="1"/>
</dbReference>
<dbReference type="Proteomes" id="UP001152797">
    <property type="component" value="Unassembled WGS sequence"/>
</dbReference>
<evidence type="ECO:0000259" key="1">
    <source>
        <dbReference type="Pfam" id="PF06983"/>
    </source>
</evidence>